<dbReference type="InterPro" id="IPR002734">
    <property type="entry name" value="RibDG_C"/>
</dbReference>
<dbReference type="Proteomes" id="UP001178507">
    <property type="component" value="Unassembled WGS sequence"/>
</dbReference>
<name>A0AA36IWV8_9DINO</name>
<evidence type="ECO:0000313" key="2">
    <source>
        <dbReference type="EMBL" id="CAJ1395024.1"/>
    </source>
</evidence>
<accession>A0AA36IWV8</accession>
<reference evidence="2" key="1">
    <citation type="submission" date="2023-08" db="EMBL/GenBank/DDBJ databases">
        <authorList>
            <person name="Chen Y."/>
            <person name="Shah S."/>
            <person name="Dougan E. K."/>
            <person name="Thang M."/>
            <person name="Chan C."/>
        </authorList>
    </citation>
    <scope>NUCLEOTIDE SEQUENCE</scope>
</reference>
<sequence>MASVDGLVMGRKTFESVRDMEGVPWPYGDTPVWVLTRSGVEVPERLKGKVRTTCGTPQEILEQLAKSGCKEVYVDGGETIRDFLGAKALRRIILSRIPVTLGEGRPLFSAEQEAQLTEVSRKTLPGGIVQVTCTM</sequence>
<dbReference type="Pfam" id="PF01872">
    <property type="entry name" value="RibD_C"/>
    <property type="match status" value="1"/>
</dbReference>
<comment type="caution">
    <text evidence="2">The sequence shown here is derived from an EMBL/GenBank/DDBJ whole genome shotgun (WGS) entry which is preliminary data.</text>
</comment>
<protein>
    <recommendedName>
        <fullName evidence="1">Bacterial bifunctional deaminase-reductase C-terminal domain-containing protein</fullName>
    </recommendedName>
</protein>
<dbReference type="PANTHER" id="PTHR38011:SF11">
    <property type="entry name" value="2,5-DIAMINO-6-RIBOSYLAMINO-4(3H)-PYRIMIDINONE 5'-PHOSPHATE REDUCTASE"/>
    <property type="match status" value="1"/>
</dbReference>
<evidence type="ECO:0000313" key="3">
    <source>
        <dbReference type="Proteomes" id="UP001178507"/>
    </source>
</evidence>
<dbReference type="GO" id="GO:0009231">
    <property type="term" value="P:riboflavin biosynthetic process"/>
    <property type="evidence" value="ECO:0007669"/>
    <property type="project" value="InterPro"/>
</dbReference>
<dbReference type="GO" id="GO:0008703">
    <property type="term" value="F:5-amino-6-(5-phosphoribosylamino)uracil reductase activity"/>
    <property type="evidence" value="ECO:0007669"/>
    <property type="project" value="InterPro"/>
</dbReference>
<dbReference type="EMBL" id="CAUJNA010003024">
    <property type="protein sequence ID" value="CAJ1395024.1"/>
    <property type="molecule type" value="Genomic_DNA"/>
</dbReference>
<feature type="domain" description="Bacterial bifunctional deaminase-reductase C-terminal" evidence="1">
    <location>
        <begin position="29"/>
        <end position="128"/>
    </location>
</feature>
<gene>
    <name evidence="2" type="ORF">EVOR1521_LOCUS19551</name>
</gene>
<dbReference type="PANTHER" id="PTHR38011">
    <property type="entry name" value="DIHYDROFOLATE REDUCTASE FAMILY PROTEIN (AFU_ORTHOLOGUE AFUA_8G06820)"/>
    <property type="match status" value="1"/>
</dbReference>
<evidence type="ECO:0000259" key="1">
    <source>
        <dbReference type="Pfam" id="PF01872"/>
    </source>
</evidence>
<organism evidence="2 3">
    <name type="scientific">Effrenium voratum</name>
    <dbReference type="NCBI Taxonomy" id="2562239"/>
    <lineage>
        <taxon>Eukaryota</taxon>
        <taxon>Sar</taxon>
        <taxon>Alveolata</taxon>
        <taxon>Dinophyceae</taxon>
        <taxon>Suessiales</taxon>
        <taxon>Symbiodiniaceae</taxon>
        <taxon>Effrenium</taxon>
    </lineage>
</organism>
<keyword evidence="3" id="KW-1185">Reference proteome</keyword>
<dbReference type="InterPro" id="IPR050765">
    <property type="entry name" value="Riboflavin_Biosynth_HTPR"/>
</dbReference>
<dbReference type="InterPro" id="IPR024072">
    <property type="entry name" value="DHFR-like_dom_sf"/>
</dbReference>
<dbReference type="SUPFAM" id="SSF53597">
    <property type="entry name" value="Dihydrofolate reductase-like"/>
    <property type="match status" value="1"/>
</dbReference>
<proteinExistence type="predicted"/>
<dbReference type="AlphaFoldDB" id="A0AA36IWV8"/>
<dbReference type="Gene3D" id="3.40.430.10">
    <property type="entry name" value="Dihydrofolate Reductase, subunit A"/>
    <property type="match status" value="1"/>
</dbReference>